<dbReference type="NCBIfam" id="TIGR00087">
    <property type="entry name" value="surE"/>
    <property type="match status" value="1"/>
</dbReference>
<evidence type="ECO:0000313" key="9">
    <source>
        <dbReference type="EMBL" id="SNV66527.1"/>
    </source>
</evidence>
<keyword evidence="5 7" id="KW-0547">Nucleotide-binding</keyword>
<feature type="binding site" evidence="7">
    <location>
        <position position="39"/>
    </location>
    <ligand>
        <name>a divalent metal cation</name>
        <dbReference type="ChEBI" id="CHEBI:60240"/>
    </ligand>
</feature>
<comment type="subcellular location">
    <subcellularLocation>
        <location evidence="7">Cytoplasm</location>
    </subcellularLocation>
</comment>
<dbReference type="Pfam" id="PF01975">
    <property type="entry name" value="SurE"/>
    <property type="match status" value="1"/>
</dbReference>
<dbReference type="GO" id="GO:0005737">
    <property type="term" value="C:cytoplasm"/>
    <property type="evidence" value="ECO:0007669"/>
    <property type="project" value="UniProtKB-SubCell"/>
</dbReference>
<sequence length="253" mass="28205">MHILMCNDDGILADGLRNLADYLGQFYRITVVAPAMEQSAKSHALTTENPLKLDAYNGEDENPRLYALTGTPSDCMKFGLSYLLTDDIPDLVVSGINHGFNLGSDVLYSGTVSAAMESCFYGIPGLALSVERYSPERAEEMHPFIHDLIEKIYVSGQFTGLLNVNFPLRGLCDWDHFKIVSQGLQTYSNIIDARINSRGQDYYWLAGELDYGAEAVPTDVEYARKGYITAVALTWKQQSDSDMEAVQKILYKK</sequence>
<dbReference type="HAMAP" id="MF_00060">
    <property type="entry name" value="SurE"/>
    <property type="match status" value="1"/>
</dbReference>
<dbReference type="GO" id="GO:0000166">
    <property type="term" value="F:nucleotide binding"/>
    <property type="evidence" value="ECO:0007669"/>
    <property type="project" value="UniProtKB-KW"/>
</dbReference>
<feature type="binding site" evidence="7">
    <location>
        <position position="97"/>
    </location>
    <ligand>
        <name>a divalent metal cation</name>
        <dbReference type="ChEBI" id="CHEBI:60240"/>
    </ligand>
</feature>
<dbReference type="PANTHER" id="PTHR30457">
    <property type="entry name" value="5'-NUCLEOTIDASE SURE"/>
    <property type="match status" value="1"/>
</dbReference>
<evidence type="ECO:0000256" key="2">
    <source>
        <dbReference type="ARBA" id="ARBA00011062"/>
    </source>
</evidence>
<feature type="domain" description="Survival protein SurE-like phosphatase/nucleotidase" evidence="8">
    <location>
        <begin position="3"/>
        <end position="188"/>
    </location>
</feature>
<dbReference type="GO" id="GO:0004309">
    <property type="term" value="F:exopolyphosphatase activity"/>
    <property type="evidence" value="ECO:0007669"/>
    <property type="project" value="TreeGrafter"/>
</dbReference>
<dbReference type="EMBL" id="LT906470">
    <property type="protein sequence ID" value="SNV66527.1"/>
    <property type="molecule type" value="Genomic_DNA"/>
</dbReference>
<gene>
    <name evidence="7 9" type="primary">surE</name>
    <name evidence="9" type="ORF">SAMEA44547418_01062</name>
</gene>
<reference evidence="9 10" key="1">
    <citation type="submission" date="2017-06" db="EMBL/GenBank/DDBJ databases">
        <authorList>
            <consortium name="Pathogen Informatics"/>
        </authorList>
    </citation>
    <scope>NUCLEOTIDE SEQUENCE [LARGE SCALE GENOMIC DNA]</scope>
    <source>
        <strain evidence="9 10">NCTC12018</strain>
    </source>
</reference>
<evidence type="ECO:0000256" key="1">
    <source>
        <dbReference type="ARBA" id="ARBA00000815"/>
    </source>
</evidence>
<keyword evidence="4 7" id="KW-0479">Metal-binding</keyword>
<dbReference type="GO" id="GO:0008253">
    <property type="term" value="F:5'-nucleotidase activity"/>
    <property type="evidence" value="ECO:0007669"/>
    <property type="project" value="UniProtKB-UniRule"/>
</dbReference>
<evidence type="ECO:0000256" key="3">
    <source>
        <dbReference type="ARBA" id="ARBA00022490"/>
    </source>
</evidence>
<keyword evidence="10" id="KW-1185">Reference proteome</keyword>
<accession>A0A239Z6B7</accession>
<dbReference type="PANTHER" id="PTHR30457:SF12">
    <property type="entry name" value="5'_3'-NUCLEOTIDASE SURE"/>
    <property type="match status" value="1"/>
</dbReference>
<evidence type="ECO:0000256" key="4">
    <source>
        <dbReference type="ARBA" id="ARBA00022723"/>
    </source>
</evidence>
<dbReference type="Gene3D" id="3.40.1210.10">
    <property type="entry name" value="Survival protein SurE-like phosphatase/nucleotidase"/>
    <property type="match status" value="1"/>
</dbReference>
<comment type="similarity">
    <text evidence="2 7">Belongs to the SurE nucleotidase family.</text>
</comment>
<dbReference type="SUPFAM" id="SSF64167">
    <property type="entry name" value="SurE-like"/>
    <property type="match status" value="1"/>
</dbReference>
<proteinExistence type="inferred from homology"/>
<dbReference type="GO" id="GO:0046872">
    <property type="term" value="F:metal ion binding"/>
    <property type="evidence" value="ECO:0007669"/>
    <property type="project" value="UniProtKB-UniRule"/>
</dbReference>
<dbReference type="InterPro" id="IPR002828">
    <property type="entry name" value="SurE-like_Pase/nucleotidase"/>
</dbReference>
<comment type="catalytic activity">
    <reaction evidence="1 7">
        <text>a ribonucleoside 5'-phosphate + H2O = a ribonucleoside + phosphate</text>
        <dbReference type="Rhea" id="RHEA:12484"/>
        <dbReference type="ChEBI" id="CHEBI:15377"/>
        <dbReference type="ChEBI" id="CHEBI:18254"/>
        <dbReference type="ChEBI" id="CHEBI:43474"/>
        <dbReference type="ChEBI" id="CHEBI:58043"/>
        <dbReference type="EC" id="3.1.3.5"/>
    </reaction>
</comment>
<dbReference type="KEGG" id="vrm:44547418_01062"/>
<dbReference type="AlphaFoldDB" id="A0A239Z6B7"/>
<feature type="binding site" evidence="7">
    <location>
        <position position="9"/>
    </location>
    <ligand>
        <name>a divalent metal cation</name>
        <dbReference type="ChEBI" id="CHEBI:60240"/>
    </ligand>
</feature>
<keyword evidence="6 7" id="KW-0378">Hydrolase</keyword>
<name>A0A239Z6B7_9FIRM</name>
<dbReference type="RefSeq" id="WP_095066014.1">
    <property type="nucleotide sequence ID" value="NZ_LT906470.1"/>
</dbReference>
<dbReference type="InterPro" id="IPR036523">
    <property type="entry name" value="SurE-like_sf"/>
</dbReference>
<evidence type="ECO:0000313" key="10">
    <source>
        <dbReference type="Proteomes" id="UP000214973"/>
    </source>
</evidence>
<protein>
    <recommendedName>
        <fullName evidence="7">5'-nucleotidase SurE</fullName>
        <ecNumber evidence="7">3.1.3.5</ecNumber>
    </recommendedName>
    <alternativeName>
        <fullName evidence="7">Nucleoside 5'-monophosphate phosphohydrolase</fullName>
    </alternativeName>
</protein>
<dbReference type="Proteomes" id="UP000214973">
    <property type="component" value="Chromosome 1"/>
</dbReference>
<dbReference type="GO" id="GO:0008254">
    <property type="term" value="F:3'-nucleotidase activity"/>
    <property type="evidence" value="ECO:0007669"/>
    <property type="project" value="TreeGrafter"/>
</dbReference>
<feature type="binding site" evidence="7">
    <location>
        <position position="8"/>
    </location>
    <ligand>
        <name>a divalent metal cation</name>
        <dbReference type="ChEBI" id="CHEBI:60240"/>
    </ligand>
</feature>
<keyword evidence="3 7" id="KW-0963">Cytoplasm</keyword>
<dbReference type="InterPro" id="IPR030048">
    <property type="entry name" value="SurE"/>
</dbReference>
<dbReference type="EC" id="3.1.3.5" evidence="7"/>
<evidence type="ECO:0000259" key="8">
    <source>
        <dbReference type="Pfam" id="PF01975"/>
    </source>
</evidence>
<evidence type="ECO:0000256" key="7">
    <source>
        <dbReference type="HAMAP-Rule" id="MF_00060"/>
    </source>
</evidence>
<evidence type="ECO:0000256" key="6">
    <source>
        <dbReference type="ARBA" id="ARBA00022801"/>
    </source>
</evidence>
<comment type="cofactor">
    <cofactor evidence="7">
        <name>a divalent metal cation</name>
        <dbReference type="ChEBI" id="CHEBI:60240"/>
    </cofactor>
    <text evidence="7">Binds 1 divalent metal cation per subunit.</text>
</comment>
<evidence type="ECO:0000256" key="5">
    <source>
        <dbReference type="ARBA" id="ARBA00022741"/>
    </source>
</evidence>
<organism evidence="9 10">
    <name type="scientific">Veillonella rodentium</name>
    <dbReference type="NCBI Taxonomy" id="248315"/>
    <lineage>
        <taxon>Bacteria</taxon>
        <taxon>Bacillati</taxon>
        <taxon>Bacillota</taxon>
        <taxon>Negativicutes</taxon>
        <taxon>Veillonellales</taxon>
        <taxon>Veillonellaceae</taxon>
        <taxon>Veillonella</taxon>
    </lineage>
</organism>
<comment type="function">
    <text evidence="7">Nucleotidase that shows phosphatase activity on nucleoside 5'-monophosphates.</text>
</comment>